<dbReference type="PANTHER" id="PTHR35546">
    <property type="entry name" value="F-BOX PROTEIN INTERACTION DOMAIN PROTEIN-RELATED"/>
    <property type="match status" value="1"/>
</dbReference>
<dbReference type="InParanoid" id="A0A7J7CXY6"/>
<dbReference type="Pfam" id="PF00646">
    <property type="entry name" value="F-box"/>
    <property type="match status" value="1"/>
</dbReference>
<dbReference type="OrthoDB" id="605328at2759"/>
<dbReference type="InterPro" id="IPR036047">
    <property type="entry name" value="F-box-like_dom_sf"/>
</dbReference>
<dbReference type="PANTHER" id="PTHR35546:SF121">
    <property type="entry name" value="F-BOX PROTEIN"/>
    <property type="match status" value="1"/>
</dbReference>
<sequence>MMANCDEIGFELPDDVLVEILCRLPERSLIRLKCVSNSWHNLINNVCIPKLSATAPVCGFVVHSSMVEGRYTNELVYATLTSPPDAVAIAEAEEFVQSYEALLPFIPAPRDFLDCCNGLLLFLRGCDCWESRAPGCTVYLQYYVCNPATKQCVEIPGFVGEYSKSYTCLAFNPSKSPHYKVVRMVYIRCKHGDCYCEVLKLNIFSSDTGKWITLEMPAKASVRIRVSNKYNHENEKYYHGYGIRKYSWITRVIYLDGVLYKLSTEKLLLCFDLNEMNVREIELPERGTSDMGIIGASRGRLYYASHDGTKVLIWLLEDHSLKLGSPWIMKPILCNNPSIEDPMLQLLYLIHEYCPFGFGPYAWHPTSEVLFLGDCHVIFSYHLESKRLEIVLDRNNIDVHRGRLYPYSRCLVSLKDFLPRHYGSNQSLIQLLSLMALTPRWSEQDCLLRT</sequence>
<keyword evidence="3" id="KW-1185">Reference proteome</keyword>
<accession>A0A7J7CXY6</accession>
<organism evidence="2 3">
    <name type="scientific">Tripterygium wilfordii</name>
    <name type="common">Thunder God vine</name>
    <dbReference type="NCBI Taxonomy" id="458696"/>
    <lineage>
        <taxon>Eukaryota</taxon>
        <taxon>Viridiplantae</taxon>
        <taxon>Streptophyta</taxon>
        <taxon>Embryophyta</taxon>
        <taxon>Tracheophyta</taxon>
        <taxon>Spermatophyta</taxon>
        <taxon>Magnoliopsida</taxon>
        <taxon>eudicotyledons</taxon>
        <taxon>Gunneridae</taxon>
        <taxon>Pentapetalae</taxon>
        <taxon>rosids</taxon>
        <taxon>fabids</taxon>
        <taxon>Celastrales</taxon>
        <taxon>Celastraceae</taxon>
        <taxon>Tripterygium</taxon>
    </lineage>
</organism>
<dbReference type="InterPro" id="IPR013187">
    <property type="entry name" value="F-box-assoc_dom_typ3"/>
</dbReference>
<dbReference type="Proteomes" id="UP000593562">
    <property type="component" value="Unassembled WGS sequence"/>
</dbReference>
<dbReference type="Pfam" id="PF08268">
    <property type="entry name" value="FBA_3"/>
    <property type="match status" value="1"/>
</dbReference>
<dbReference type="SUPFAM" id="SSF81383">
    <property type="entry name" value="F-box domain"/>
    <property type="match status" value="1"/>
</dbReference>
<comment type="caution">
    <text evidence="2">The sequence shown here is derived from an EMBL/GenBank/DDBJ whole genome shotgun (WGS) entry which is preliminary data.</text>
</comment>
<evidence type="ECO:0000259" key="1">
    <source>
        <dbReference type="PROSITE" id="PS50181"/>
    </source>
</evidence>
<protein>
    <submittedName>
        <fullName evidence="2">F-box protein</fullName>
    </submittedName>
</protein>
<dbReference type="CDD" id="cd22157">
    <property type="entry name" value="F-box_AtFBW1-like"/>
    <property type="match status" value="1"/>
</dbReference>
<gene>
    <name evidence="2" type="ORF">HS088_TW12G00173</name>
</gene>
<evidence type="ECO:0000313" key="3">
    <source>
        <dbReference type="Proteomes" id="UP000593562"/>
    </source>
</evidence>
<proteinExistence type="predicted"/>
<reference evidence="2 3" key="1">
    <citation type="journal article" date="2020" name="Nat. Commun.">
        <title>Genome of Tripterygium wilfordii and identification of cytochrome P450 involved in triptolide biosynthesis.</title>
        <authorList>
            <person name="Tu L."/>
            <person name="Su P."/>
            <person name="Zhang Z."/>
            <person name="Gao L."/>
            <person name="Wang J."/>
            <person name="Hu T."/>
            <person name="Zhou J."/>
            <person name="Zhang Y."/>
            <person name="Zhao Y."/>
            <person name="Liu Y."/>
            <person name="Song Y."/>
            <person name="Tong Y."/>
            <person name="Lu Y."/>
            <person name="Yang J."/>
            <person name="Xu C."/>
            <person name="Jia M."/>
            <person name="Peters R.J."/>
            <person name="Huang L."/>
            <person name="Gao W."/>
        </authorList>
    </citation>
    <scope>NUCLEOTIDE SEQUENCE [LARGE SCALE GENOMIC DNA]</scope>
    <source>
        <strain evidence="3">cv. XIE 37</strain>
        <tissue evidence="2">Leaf</tissue>
    </source>
</reference>
<dbReference type="SMART" id="SM00256">
    <property type="entry name" value="FBOX"/>
    <property type="match status" value="1"/>
</dbReference>
<dbReference type="Gene3D" id="1.20.1280.50">
    <property type="match status" value="1"/>
</dbReference>
<dbReference type="InterPro" id="IPR055290">
    <property type="entry name" value="At3g26010-like"/>
</dbReference>
<dbReference type="FunCoup" id="A0A7J7CXY6">
    <property type="interactions" value="1579"/>
</dbReference>
<feature type="domain" description="F-box" evidence="1">
    <location>
        <begin position="6"/>
        <end position="45"/>
    </location>
</feature>
<dbReference type="InterPro" id="IPR001810">
    <property type="entry name" value="F-box_dom"/>
</dbReference>
<dbReference type="AlphaFoldDB" id="A0A7J7CXY6"/>
<name>A0A7J7CXY6_TRIWF</name>
<evidence type="ECO:0000313" key="2">
    <source>
        <dbReference type="EMBL" id="KAF5738977.1"/>
    </source>
</evidence>
<dbReference type="PROSITE" id="PS50181">
    <property type="entry name" value="FBOX"/>
    <property type="match status" value="1"/>
</dbReference>
<dbReference type="EMBL" id="JAAARO010000012">
    <property type="protein sequence ID" value="KAF5738977.1"/>
    <property type="molecule type" value="Genomic_DNA"/>
</dbReference>